<comment type="subcellular location">
    <subcellularLocation>
        <location evidence="1">Membrane</location>
        <topology evidence="1">Multi-pass membrane protein</topology>
    </subcellularLocation>
</comment>
<evidence type="ECO:0000256" key="1">
    <source>
        <dbReference type="ARBA" id="ARBA00004141"/>
    </source>
</evidence>
<dbReference type="PANTHER" id="PTHR11040:SF70">
    <property type="entry name" value="OS05G0316100 PROTEIN"/>
    <property type="match status" value="1"/>
</dbReference>
<protein>
    <submittedName>
        <fullName evidence="6">Zinc transporter ZupT</fullName>
    </submittedName>
</protein>
<dbReference type="EMBL" id="JANUAU010000006">
    <property type="protein sequence ID" value="MCS3678057.1"/>
    <property type="molecule type" value="Genomic_DNA"/>
</dbReference>
<feature type="transmembrane region" description="Helical" evidence="5">
    <location>
        <begin position="170"/>
        <end position="192"/>
    </location>
</feature>
<name>A0A9X2PZ19_9BACT</name>
<keyword evidence="3 5" id="KW-1133">Transmembrane helix</keyword>
<dbReference type="Proteomes" id="UP001155027">
    <property type="component" value="Unassembled WGS sequence"/>
</dbReference>
<dbReference type="PANTHER" id="PTHR11040">
    <property type="entry name" value="ZINC/IRON TRANSPORTER"/>
    <property type="match status" value="1"/>
</dbReference>
<keyword evidence="2 5" id="KW-0812">Transmembrane</keyword>
<dbReference type="InterPro" id="IPR003689">
    <property type="entry name" value="ZIP"/>
</dbReference>
<evidence type="ECO:0000256" key="5">
    <source>
        <dbReference type="SAM" id="Phobius"/>
    </source>
</evidence>
<evidence type="ECO:0000256" key="2">
    <source>
        <dbReference type="ARBA" id="ARBA00022692"/>
    </source>
</evidence>
<reference evidence="6" key="1">
    <citation type="submission" date="2022-08" db="EMBL/GenBank/DDBJ databases">
        <title>Genomic Encyclopedia of Type Strains, Phase V (KMG-V): Genome sequencing to study the core and pangenomes of soil and plant-associated prokaryotes.</title>
        <authorList>
            <person name="Whitman W."/>
        </authorList>
    </citation>
    <scope>NUCLEOTIDE SEQUENCE</scope>
    <source>
        <strain evidence="6">0</strain>
    </source>
</reference>
<evidence type="ECO:0000256" key="3">
    <source>
        <dbReference type="ARBA" id="ARBA00022989"/>
    </source>
</evidence>
<feature type="transmembrane region" description="Helical" evidence="5">
    <location>
        <begin position="37"/>
        <end position="58"/>
    </location>
</feature>
<feature type="transmembrane region" description="Helical" evidence="5">
    <location>
        <begin position="134"/>
        <end position="158"/>
    </location>
</feature>
<evidence type="ECO:0000313" key="7">
    <source>
        <dbReference type="Proteomes" id="UP001155027"/>
    </source>
</evidence>
<feature type="transmembrane region" description="Helical" evidence="5">
    <location>
        <begin position="70"/>
        <end position="87"/>
    </location>
</feature>
<dbReference type="GO" id="GO:0005385">
    <property type="term" value="F:zinc ion transmembrane transporter activity"/>
    <property type="evidence" value="ECO:0007669"/>
    <property type="project" value="TreeGrafter"/>
</dbReference>
<evidence type="ECO:0000313" key="6">
    <source>
        <dbReference type="EMBL" id="MCS3678057.1"/>
    </source>
</evidence>
<feature type="transmembrane region" description="Helical" evidence="5">
    <location>
        <begin position="198"/>
        <end position="216"/>
    </location>
</feature>
<dbReference type="RefSeq" id="WP_118830086.1">
    <property type="nucleotide sequence ID" value="NZ_CP030364.1"/>
</dbReference>
<feature type="transmembrane region" description="Helical" evidence="5">
    <location>
        <begin position="6"/>
        <end position="30"/>
    </location>
</feature>
<dbReference type="GO" id="GO:0016020">
    <property type="term" value="C:membrane"/>
    <property type="evidence" value="ECO:0007669"/>
    <property type="project" value="UniProtKB-SubCell"/>
</dbReference>
<proteinExistence type="predicted"/>
<keyword evidence="4 5" id="KW-0472">Membrane</keyword>
<comment type="caution">
    <text evidence="6">The sequence shown here is derived from an EMBL/GenBank/DDBJ whole genome shotgun (WGS) entry which is preliminary data.</text>
</comment>
<evidence type="ECO:0000256" key="4">
    <source>
        <dbReference type="ARBA" id="ARBA00023136"/>
    </source>
</evidence>
<organism evidence="6 7">
    <name type="scientific">Salinibacter ruber</name>
    <dbReference type="NCBI Taxonomy" id="146919"/>
    <lineage>
        <taxon>Bacteria</taxon>
        <taxon>Pseudomonadati</taxon>
        <taxon>Rhodothermota</taxon>
        <taxon>Rhodothermia</taxon>
        <taxon>Rhodothermales</taxon>
        <taxon>Salinibacteraceae</taxon>
        <taxon>Salinibacter</taxon>
    </lineage>
</organism>
<dbReference type="AlphaFoldDB" id="A0A9X2PZ19"/>
<gene>
    <name evidence="6" type="ORF">GGP71_001987</name>
</gene>
<accession>A0A9X2PZ19</accession>
<feature type="transmembrane region" description="Helical" evidence="5">
    <location>
        <begin position="228"/>
        <end position="247"/>
    </location>
</feature>
<dbReference type="Pfam" id="PF02535">
    <property type="entry name" value="Zip"/>
    <property type="match status" value="1"/>
</dbReference>
<feature type="transmembrane region" description="Helical" evidence="5">
    <location>
        <begin position="107"/>
        <end position="128"/>
    </location>
</feature>
<sequence length="249" mass="25581">MVIETGVWIVLLGATVTAVATGLGALPFLFVRDIGDWWLGVFNAAAGGLMLAASHSLIAEGSMLSTGRTLIGILVGLALILGANTLISRGDDHDVAELAGADARKALLILGIMTAHSFAEGVGVGVSYGGGDELGAFITAAIAVHNIPEGLAISLVLVPRGTPLWKAAGWSIFTSLPQPLMAVPAFLFVLVFEPFLPIGFGLAAGAMIWMVFAELIPDALEDVPGPTAGAAVTLAFAALFAFQHFVLHV</sequence>